<comment type="caution">
    <text evidence="2">The sequence shown here is derived from an EMBL/GenBank/DDBJ whole genome shotgun (WGS) entry which is preliminary data.</text>
</comment>
<organism evidence="2 3">
    <name type="scientific">Aphanomyces astaci</name>
    <name type="common">Crayfish plague agent</name>
    <dbReference type="NCBI Taxonomy" id="112090"/>
    <lineage>
        <taxon>Eukaryota</taxon>
        <taxon>Sar</taxon>
        <taxon>Stramenopiles</taxon>
        <taxon>Oomycota</taxon>
        <taxon>Saprolegniomycetes</taxon>
        <taxon>Saprolegniales</taxon>
        <taxon>Verrucalvaceae</taxon>
        <taxon>Aphanomyces</taxon>
    </lineage>
</organism>
<proteinExistence type="predicted"/>
<dbReference type="EMBL" id="MZMZ02002611">
    <property type="protein sequence ID" value="RQM25051.1"/>
    <property type="molecule type" value="Genomic_DNA"/>
</dbReference>
<feature type="compositionally biased region" description="Acidic residues" evidence="1">
    <location>
        <begin position="1"/>
        <end position="16"/>
    </location>
</feature>
<dbReference type="AlphaFoldDB" id="A0A425D7G0"/>
<keyword evidence="3" id="KW-1185">Reference proteome</keyword>
<feature type="region of interest" description="Disordered" evidence="1">
    <location>
        <begin position="1"/>
        <end position="46"/>
    </location>
</feature>
<accession>A0A425D7G0</accession>
<dbReference type="VEuPathDB" id="FungiDB:H257_14258"/>
<dbReference type="Proteomes" id="UP000284702">
    <property type="component" value="Unassembled WGS sequence"/>
</dbReference>
<sequence>MDDVALDNDQASEQDDVQSKEDGTGRRSSYGESGKPPNKLQRHTMASQLLQSFRGMGASPERELELMAQMIKPIPVSPTSSAVKLLQEELGGVLSVEDTMLALDVLENKTHAISMQPALRETTILRQVQKLRN</sequence>
<protein>
    <submittedName>
        <fullName evidence="2">Uncharacterized protein</fullName>
    </submittedName>
</protein>
<evidence type="ECO:0000256" key="1">
    <source>
        <dbReference type="SAM" id="MobiDB-lite"/>
    </source>
</evidence>
<evidence type="ECO:0000313" key="2">
    <source>
        <dbReference type="EMBL" id="RQM25051.1"/>
    </source>
</evidence>
<gene>
    <name evidence="2" type="ORF">B5M09_011473</name>
</gene>
<evidence type="ECO:0000313" key="3">
    <source>
        <dbReference type="Proteomes" id="UP000284702"/>
    </source>
</evidence>
<name>A0A425D7G0_APHAT</name>
<reference evidence="2" key="1">
    <citation type="submission" date="2018-07" db="EMBL/GenBank/DDBJ databases">
        <title>Annotation of Aphanomyces astaci genome assembly.</title>
        <authorList>
            <person name="Studholme D.J."/>
        </authorList>
    </citation>
    <scope>NUCLEOTIDE SEQUENCE [LARGE SCALE GENOMIC DNA]</scope>
    <source>
        <strain evidence="2">Pc</strain>
    </source>
</reference>